<proteinExistence type="predicted"/>
<evidence type="ECO:0000313" key="1">
    <source>
        <dbReference type="EMBL" id="EIW78288.1"/>
    </source>
</evidence>
<gene>
    <name evidence="1" type="ORF">CONPUDRAFT_156284</name>
</gene>
<comment type="caution">
    <text evidence="1">The sequence shown here is derived from an EMBL/GenBank/DDBJ whole genome shotgun (WGS) entry which is preliminary data.</text>
</comment>
<dbReference type="RefSeq" id="XP_007771351.1">
    <property type="nucleotide sequence ID" value="XM_007773161.1"/>
</dbReference>
<dbReference type="Proteomes" id="UP000053558">
    <property type="component" value="Unassembled WGS sequence"/>
</dbReference>
<accession>A0A5M3MGC0</accession>
<name>A0A5M3MGC0_CONPW</name>
<protein>
    <submittedName>
        <fullName evidence="1">Uncharacterized protein</fullName>
    </submittedName>
</protein>
<dbReference type="EMBL" id="JH711582">
    <property type="protein sequence ID" value="EIW78288.1"/>
    <property type="molecule type" value="Genomic_DNA"/>
</dbReference>
<dbReference type="KEGG" id="cput:CONPUDRAFT_156284"/>
<sequence length="119" mass="12670">MTGLTYIGRYVAPWSGSQTAFRNLSVARYILDTLGLLYHGSAAGVLSSGRNVSPEIPVNHEFRYTLLPPDYTPDCAGTAGSALPLSASAVSTIPPTWLGRCARFVPRKVSSVLGRKGTD</sequence>
<organism evidence="1 2">
    <name type="scientific">Coniophora puteana (strain RWD-64-598)</name>
    <name type="common">Brown rot fungus</name>
    <dbReference type="NCBI Taxonomy" id="741705"/>
    <lineage>
        <taxon>Eukaryota</taxon>
        <taxon>Fungi</taxon>
        <taxon>Dikarya</taxon>
        <taxon>Basidiomycota</taxon>
        <taxon>Agaricomycotina</taxon>
        <taxon>Agaricomycetes</taxon>
        <taxon>Agaricomycetidae</taxon>
        <taxon>Boletales</taxon>
        <taxon>Coniophorineae</taxon>
        <taxon>Coniophoraceae</taxon>
        <taxon>Coniophora</taxon>
    </lineage>
</organism>
<reference evidence="2" key="1">
    <citation type="journal article" date="2012" name="Science">
        <title>The Paleozoic origin of enzymatic lignin decomposition reconstructed from 31 fungal genomes.</title>
        <authorList>
            <person name="Floudas D."/>
            <person name="Binder M."/>
            <person name="Riley R."/>
            <person name="Barry K."/>
            <person name="Blanchette R.A."/>
            <person name="Henrissat B."/>
            <person name="Martinez A.T."/>
            <person name="Otillar R."/>
            <person name="Spatafora J.W."/>
            <person name="Yadav J.S."/>
            <person name="Aerts A."/>
            <person name="Benoit I."/>
            <person name="Boyd A."/>
            <person name="Carlson A."/>
            <person name="Copeland A."/>
            <person name="Coutinho P.M."/>
            <person name="de Vries R.P."/>
            <person name="Ferreira P."/>
            <person name="Findley K."/>
            <person name="Foster B."/>
            <person name="Gaskell J."/>
            <person name="Glotzer D."/>
            <person name="Gorecki P."/>
            <person name="Heitman J."/>
            <person name="Hesse C."/>
            <person name="Hori C."/>
            <person name="Igarashi K."/>
            <person name="Jurgens J.A."/>
            <person name="Kallen N."/>
            <person name="Kersten P."/>
            <person name="Kohler A."/>
            <person name="Kuees U."/>
            <person name="Kumar T.K.A."/>
            <person name="Kuo A."/>
            <person name="LaButti K."/>
            <person name="Larrondo L.F."/>
            <person name="Lindquist E."/>
            <person name="Ling A."/>
            <person name="Lombard V."/>
            <person name="Lucas S."/>
            <person name="Lundell T."/>
            <person name="Martin R."/>
            <person name="McLaughlin D.J."/>
            <person name="Morgenstern I."/>
            <person name="Morin E."/>
            <person name="Murat C."/>
            <person name="Nagy L.G."/>
            <person name="Nolan M."/>
            <person name="Ohm R.A."/>
            <person name="Patyshakuliyeva A."/>
            <person name="Rokas A."/>
            <person name="Ruiz-Duenas F.J."/>
            <person name="Sabat G."/>
            <person name="Salamov A."/>
            <person name="Samejima M."/>
            <person name="Schmutz J."/>
            <person name="Slot J.C."/>
            <person name="St John F."/>
            <person name="Stenlid J."/>
            <person name="Sun H."/>
            <person name="Sun S."/>
            <person name="Syed K."/>
            <person name="Tsang A."/>
            <person name="Wiebenga A."/>
            <person name="Young D."/>
            <person name="Pisabarro A."/>
            <person name="Eastwood D.C."/>
            <person name="Martin F."/>
            <person name="Cullen D."/>
            <person name="Grigoriev I.V."/>
            <person name="Hibbett D.S."/>
        </authorList>
    </citation>
    <scope>NUCLEOTIDE SEQUENCE [LARGE SCALE GENOMIC DNA]</scope>
    <source>
        <strain evidence="2">RWD-64-598 SS2</strain>
    </source>
</reference>
<keyword evidence="2" id="KW-1185">Reference proteome</keyword>
<dbReference type="AlphaFoldDB" id="A0A5M3MGC0"/>
<evidence type="ECO:0000313" key="2">
    <source>
        <dbReference type="Proteomes" id="UP000053558"/>
    </source>
</evidence>
<dbReference type="GeneID" id="19203554"/>